<evidence type="ECO:0000313" key="2">
    <source>
        <dbReference type="Proteomes" id="UP001237642"/>
    </source>
</evidence>
<evidence type="ECO:0000313" key="1">
    <source>
        <dbReference type="EMBL" id="KAK1376888.1"/>
    </source>
</evidence>
<dbReference type="PANTHER" id="PTHR46821:SF2">
    <property type="entry name" value="OS03G0251700 PROTEIN"/>
    <property type="match status" value="1"/>
</dbReference>
<comment type="caution">
    <text evidence="1">The sequence shown here is derived from an EMBL/GenBank/DDBJ whole genome shotgun (WGS) entry which is preliminary data.</text>
</comment>
<sequence>MTEEVVVDVDQSPESFSRVLDLEALHRKLEVALSLLQSFTGIGEITKILQVAMSQKWEITSTCGTRGTVCYIALDYGGGEISETCDVYSFNWCSLLVLVPGRRSLVAWSRQLAEAFGIIFMSKPLSH</sequence>
<reference evidence="1" key="1">
    <citation type="submission" date="2023-02" db="EMBL/GenBank/DDBJ databases">
        <title>Genome of toxic invasive species Heracleum sosnowskyi carries increased number of genes despite the absence of recent whole-genome duplications.</title>
        <authorList>
            <person name="Schelkunov M."/>
            <person name="Shtratnikova V."/>
            <person name="Makarenko M."/>
            <person name="Klepikova A."/>
            <person name="Omelchenko D."/>
            <person name="Novikova G."/>
            <person name="Obukhova E."/>
            <person name="Bogdanov V."/>
            <person name="Penin A."/>
            <person name="Logacheva M."/>
        </authorList>
    </citation>
    <scope>NUCLEOTIDE SEQUENCE</scope>
    <source>
        <strain evidence="1">Hsosn_3</strain>
        <tissue evidence="1">Leaf</tissue>
    </source>
</reference>
<gene>
    <name evidence="1" type="ORF">POM88_033081</name>
</gene>
<reference evidence="1" key="2">
    <citation type="submission" date="2023-05" db="EMBL/GenBank/DDBJ databases">
        <authorList>
            <person name="Schelkunov M.I."/>
        </authorList>
    </citation>
    <scope>NUCLEOTIDE SEQUENCE</scope>
    <source>
        <strain evidence="1">Hsosn_3</strain>
        <tissue evidence="1">Leaf</tissue>
    </source>
</reference>
<organism evidence="1 2">
    <name type="scientific">Heracleum sosnowskyi</name>
    <dbReference type="NCBI Taxonomy" id="360622"/>
    <lineage>
        <taxon>Eukaryota</taxon>
        <taxon>Viridiplantae</taxon>
        <taxon>Streptophyta</taxon>
        <taxon>Embryophyta</taxon>
        <taxon>Tracheophyta</taxon>
        <taxon>Spermatophyta</taxon>
        <taxon>Magnoliopsida</taxon>
        <taxon>eudicotyledons</taxon>
        <taxon>Gunneridae</taxon>
        <taxon>Pentapetalae</taxon>
        <taxon>asterids</taxon>
        <taxon>campanulids</taxon>
        <taxon>Apiales</taxon>
        <taxon>Apiaceae</taxon>
        <taxon>Apioideae</taxon>
        <taxon>apioid superclade</taxon>
        <taxon>Tordylieae</taxon>
        <taxon>Tordyliinae</taxon>
        <taxon>Heracleum</taxon>
    </lineage>
</organism>
<dbReference type="PANTHER" id="PTHR46821">
    <property type="entry name" value="OS07G0586332 PROTEIN"/>
    <property type="match status" value="1"/>
</dbReference>
<protein>
    <submittedName>
        <fullName evidence="1">Uncharacterized protein</fullName>
    </submittedName>
</protein>
<dbReference type="AlphaFoldDB" id="A0AAD8I2W8"/>
<proteinExistence type="predicted"/>
<dbReference type="Proteomes" id="UP001237642">
    <property type="component" value="Unassembled WGS sequence"/>
</dbReference>
<accession>A0AAD8I2W8</accession>
<dbReference type="InterPro" id="IPR044576">
    <property type="entry name" value="At4g25390-like"/>
</dbReference>
<keyword evidence="2" id="KW-1185">Reference proteome</keyword>
<dbReference type="EMBL" id="JAUIZM010000007">
    <property type="protein sequence ID" value="KAK1376888.1"/>
    <property type="molecule type" value="Genomic_DNA"/>
</dbReference>
<name>A0AAD8I2W8_9APIA</name>